<feature type="domain" description="PROP1-like PPR" evidence="4">
    <location>
        <begin position="361"/>
        <end position="488"/>
    </location>
</feature>
<dbReference type="EMBL" id="CAMXCT020001369">
    <property type="protein sequence ID" value="CAL1142808.1"/>
    <property type="molecule type" value="Genomic_DNA"/>
</dbReference>
<evidence type="ECO:0000259" key="4">
    <source>
        <dbReference type="Pfam" id="PF17177"/>
    </source>
</evidence>
<dbReference type="Pfam" id="PF01535">
    <property type="entry name" value="PPR"/>
    <property type="match status" value="1"/>
</dbReference>
<keyword evidence="8" id="KW-1185">Reference proteome</keyword>
<dbReference type="OrthoDB" id="185373at2759"/>
<organism evidence="5">
    <name type="scientific">Cladocopium goreaui</name>
    <dbReference type="NCBI Taxonomy" id="2562237"/>
    <lineage>
        <taxon>Eukaryota</taxon>
        <taxon>Sar</taxon>
        <taxon>Alveolata</taxon>
        <taxon>Dinophyceae</taxon>
        <taxon>Suessiales</taxon>
        <taxon>Symbiodiniaceae</taxon>
        <taxon>Cladocopium</taxon>
    </lineage>
</organism>
<evidence type="ECO:0000313" key="7">
    <source>
        <dbReference type="EMBL" id="CAL4776745.1"/>
    </source>
</evidence>
<reference evidence="5" key="1">
    <citation type="submission" date="2022-10" db="EMBL/GenBank/DDBJ databases">
        <authorList>
            <person name="Chen Y."/>
            <person name="Dougan E. K."/>
            <person name="Chan C."/>
            <person name="Rhodes N."/>
            <person name="Thang M."/>
        </authorList>
    </citation>
    <scope>NUCLEOTIDE SEQUENCE</scope>
</reference>
<dbReference type="PANTHER" id="PTHR47936:SF1">
    <property type="entry name" value="PENTATRICOPEPTIDE REPEAT-CONTAINING PROTEIN GUN1, CHLOROPLASTIC"/>
    <property type="match status" value="1"/>
</dbReference>
<dbReference type="Pfam" id="PF00175">
    <property type="entry name" value="NAD_binding_1"/>
    <property type="match status" value="1"/>
</dbReference>
<dbReference type="InterPro" id="IPR033443">
    <property type="entry name" value="PROP1-like_PPR_dom"/>
</dbReference>
<accession>A0A9P1FV04</accession>
<protein>
    <submittedName>
        <fullName evidence="7">Pentacotripeptide-repeat region of PRORP domain-containing protein</fullName>
    </submittedName>
</protein>
<evidence type="ECO:0000256" key="2">
    <source>
        <dbReference type="PROSITE-ProRule" id="PRU00708"/>
    </source>
</evidence>
<dbReference type="InterPro" id="IPR011990">
    <property type="entry name" value="TPR-like_helical_dom_sf"/>
</dbReference>
<dbReference type="Pfam" id="PF17177">
    <property type="entry name" value="PPR_long"/>
    <property type="match status" value="1"/>
</dbReference>
<dbReference type="EMBL" id="CAMXCT030001369">
    <property type="protein sequence ID" value="CAL4776745.1"/>
    <property type="molecule type" value="Genomic_DNA"/>
</dbReference>
<dbReference type="SUPFAM" id="SSF52343">
    <property type="entry name" value="Ferredoxin reductase-like, C-terminal NADP-linked domain"/>
    <property type="match status" value="1"/>
</dbReference>
<evidence type="ECO:0000313" key="6">
    <source>
        <dbReference type="EMBL" id="CAL1142808.1"/>
    </source>
</evidence>
<evidence type="ECO:0000259" key="3">
    <source>
        <dbReference type="Pfam" id="PF00175"/>
    </source>
</evidence>
<feature type="domain" description="Oxidoreductase FAD/NAD(P)-binding" evidence="3">
    <location>
        <begin position="899"/>
        <end position="1003"/>
    </location>
</feature>
<feature type="repeat" description="PPR" evidence="2">
    <location>
        <begin position="460"/>
        <end position="490"/>
    </location>
</feature>
<dbReference type="PROSITE" id="PS51375">
    <property type="entry name" value="PPR"/>
    <property type="match status" value="7"/>
</dbReference>
<dbReference type="Proteomes" id="UP001152797">
    <property type="component" value="Unassembled WGS sequence"/>
</dbReference>
<feature type="repeat" description="PPR" evidence="2">
    <location>
        <begin position="222"/>
        <end position="256"/>
    </location>
</feature>
<reference evidence="6" key="2">
    <citation type="submission" date="2024-04" db="EMBL/GenBank/DDBJ databases">
        <authorList>
            <person name="Chen Y."/>
            <person name="Shah S."/>
            <person name="Dougan E. K."/>
            <person name="Thang M."/>
            <person name="Chan C."/>
        </authorList>
    </citation>
    <scope>NUCLEOTIDE SEQUENCE [LARGE SCALE GENOMIC DNA]</scope>
</reference>
<gene>
    <name evidence="5" type="ORF">C1SCF055_LOCUS16509</name>
</gene>
<dbReference type="EMBL" id="CAMXCT010001369">
    <property type="protein sequence ID" value="CAI3989433.1"/>
    <property type="molecule type" value="Genomic_DNA"/>
</dbReference>
<evidence type="ECO:0000313" key="8">
    <source>
        <dbReference type="Proteomes" id="UP001152797"/>
    </source>
</evidence>
<dbReference type="Gene3D" id="3.40.50.80">
    <property type="entry name" value="Nucleotide-binding domain of ferredoxin-NADP reductase (FNR) module"/>
    <property type="match status" value="1"/>
</dbReference>
<feature type="repeat" description="PPR" evidence="2">
    <location>
        <begin position="117"/>
        <end position="151"/>
    </location>
</feature>
<dbReference type="Pfam" id="PF13812">
    <property type="entry name" value="PPR_3"/>
    <property type="match status" value="2"/>
</dbReference>
<dbReference type="InterPro" id="IPR002885">
    <property type="entry name" value="PPR_rpt"/>
</dbReference>
<dbReference type="PANTHER" id="PTHR47936">
    <property type="entry name" value="PPR_LONG DOMAIN-CONTAINING PROTEIN"/>
    <property type="match status" value="1"/>
</dbReference>
<feature type="repeat" description="PPR" evidence="2">
    <location>
        <begin position="357"/>
        <end position="391"/>
    </location>
</feature>
<sequence length="1020" mass="113326">MEAFVVPCGHQSTVQASHKTHARCMVWHQWQLRSRAFGLLGPKWAEWRKRPALLHDYLKNLLKENPLLVPSLLNMAAEKGIQVQLPSYILAITGHGRCKQWQQAIDIFLSIKKNQVNVYIYNATISACEKTGQWEHALQLLDSMQMAAIHPTVVTYNTTISSLEKGAQWERALTIFNSMPAEQVSPDVITVNATISSCEKGGKWMHATKFLDSMAELSIAPKVITYNATISSCRKDGRWDIALSLLHDMFFGKLLPDVVSYNACMAVFETSGKWNYALELLVLMNMEKAVVPNVRTYNAAMRSCGKQWEIAVDFFDRMVGATIEPDTLSYNAVMGCFRSAEKSQKAFSFLNTMPHISLYSYNAALAACAKPGEWQLALYIFKKMPQTRVAVDVLSYNSTINSCEKSSKWQYALHLLNSMSIAALEATVVTYNAAISSVSSEWEQAVALFSHMRSAQILPDVITFNAMITAYGNSAQKQRALELLETMTKFHKLHKLSPDVISFNAAIRSCQDNWIQATALFEQMTSYRLNPDLISYNSLVSSCSDATVWQRALFLLTSLQFSELRPDLVGYTSCLGACEKGSAWEKSLELFEEMIRTDIVPDDVGYASMIGACHEGLQWQLALHGVFSMSQPDLISVNRTLGSLHCEQWRLAIVLLAAMPTMPTMQPWPLIPNIVSYNEAIKCCSQHWQHALQLFHDVKIAQLQATALTFDAAWGACDATEAWPLKQLLMAEFKRGWSRTDDHNRLVQQVQQVPGPGSHCSLLIACPAAHAPKTSIEGVRGGWGDDVSFFDSSVKSNVEAADGLRLVTIEVPEEVSKPYQRAGQFVQAKEEEDSKASFYAISSAPGGDLEFLIKEAASNDWITATKGGDLVKLSPAMGKGFDTDCQAWKDAGVSQVSLFATGSGISPMRALIESKALSGKVCRLYYGAREEGNLAYANRFDKWRQSGIEIIPVLSKGDDSWQGRRGYVQEVMKEDEERGEGFVLSAKHGAVLCGQKDMVTAVRAIYAELGVPEERTLLNF</sequence>
<feature type="repeat" description="PPR" evidence="2">
    <location>
        <begin position="187"/>
        <end position="221"/>
    </location>
</feature>
<dbReference type="InterPro" id="IPR001433">
    <property type="entry name" value="OxRdtase_FAD/NAD-bd"/>
</dbReference>
<comment type="caution">
    <text evidence="5">The sequence shown here is derived from an EMBL/GenBank/DDBJ whole genome shotgun (WGS) entry which is preliminary data.</text>
</comment>
<proteinExistence type="predicted"/>
<feature type="repeat" description="PPR" evidence="2">
    <location>
        <begin position="567"/>
        <end position="601"/>
    </location>
</feature>
<dbReference type="Pfam" id="PF13041">
    <property type="entry name" value="PPR_2"/>
    <property type="match status" value="1"/>
</dbReference>
<feature type="repeat" description="PPR" evidence="2">
    <location>
        <begin position="152"/>
        <end position="186"/>
    </location>
</feature>
<keyword evidence="1" id="KW-0677">Repeat</keyword>
<dbReference type="GO" id="GO:0016491">
    <property type="term" value="F:oxidoreductase activity"/>
    <property type="evidence" value="ECO:0007669"/>
    <property type="project" value="InterPro"/>
</dbReference>
<evidence type="ECO:0000313" key="5">
    <source>
        <dbReference type="EMBL" id="CAI3989433.1"/>
    </source>
</evidence>
<dbReference type="InterPro" id="IPR039261">
    <property type="entry name" value="FNR_nucleotide-bd"/>
</dbReference>
<name>A0A9P1FV04_9DINO</name>
<dbReference type="NCBIfam" id="TIGR00756">
    <property type="entry name" value="PPR"/>
    <property type="match status" value="3"/>
</dbReference>
<dbReference type="AlphaFoldDB" id="A0A9P1FV04"/>
<evidence type="ECO:0000256" key="1">
    <source>
        <dbReference type="ARBA" id="ARBA00022737"/>
    </source>
</evidence>
<dbReference type="Gene3D" id="1.25.40.10">
    <property type="entry name" value="Tetratricopeptide repeat domain"/>
    <property type="match status" value="5"/>
</dbReference>